<keyword evidence="5" id="KW-0156">Chromatin regulator</keyword>
<dbReference type="FunFam" id="3.40.800.20:FF:000001">
    <property type="entry name" value="Histone deacetylase"/>
    <property type="match status" value="1"/>
</dbReference>
<evidence type="ECO:0000256" key="3">
    <source>
        <dbReference type="ARBA" id="ARBA00022491"/>
    </source>
</evidence>
<reference evidence="12 13" key="1">
    <citation type="journal article" date="2018" name="MBio">
        <title>Comparative Genomics Reveals the Core Gene Toolbox for the Fungus-Insect Symbiosis.</title>
        <authorList>
            <person name="Wang Y."/>
            <person name="Stata M."/>
            <person name="Wang W."/>
            <person name="Stajich J.E."/>
            <person name="White M.M."/>
            <person name="Moncalvo J.M."/>
        </authorList>
    </citation>
    <scope>NUCLEOTIDE SEQUENCE [LARGE SCALE GENOMIC DNA]</scope>
    <source>
        <strain evidence="12 13">AUS-77-4</strain>
    </source>
</reference>
<comment type="caution">
    <text evidence="12">The sequence shown here is derived from an EMBL/GenBank/DDBJ whole genome shotgun (WGS) entry which is preliminary data.</text>
</comment>
<evidence type="ECO:0000256" key="5">
    <source>
        <dbReference type="ARBA" id="ARBA00022853"/>
    </source>
</evidence>
<dbReference type="InterPro" id="IPR000286">
    <property type="entry name" value="HDACs"/>
</dbReference>
<dbReference type="Gene3D" id="3.40.800.20">
    <property type="entry name" value="Histone deacetylase domain"/>
    <property type="match status" value="1"/>
</dbReference>
<keyword evidence="13" id="KW-1185">Reference proteome</keyword>
<keyword evidence="4" id="KW-0378">Hydrolase</keyword>
<dbReference type="PANTHER" id="PTHR10625:SF10">
    <property type="entry name" value="HISTONE DEACETYLASE HDAC1"/>
    <property type="match status" value="1"/>
</dbReference>
<gene>
    <name evidence="12" type="ORF">BB559_000587</name>
</gene>
<accession>A0A2T9Z4N6</accession>
<evidence type="ECO:0000256" key="2">
    <source>
        <dbReference type="ARBA" id="ARBA00012111"/>
    </source>
</evidence>
<feature type="coiled-coil region" evidence="10">
    <location>
        <begin position="505"/>
        <end position="532"/>
    </location>
</feature>
<dbReference type="GO" id="GO:0031507">
    <property type="term" value="P:heterochromatin formation"/>
    <property type="evidence" value="ECO:0007669"/>
    <property type="project" value="TreeGrafter"/>
</dbReference>
<dbReference type="AlphaFoldDB" id="A0A2T9Z4N6"/>
<dbReference type="STRING" id="61424.A0A2T9Z4N6"/>
<dbReference type="PANTHER" id="PTHR10625">
    <property type="entry name" value="HISTONE DEACETYLASE HDAC1-RELATED"/>
    <property type="match status" value="1"/>
</dbReference>
<evidence type="ECO:0000256" key="8">
    <source>
        <dbReference type="ARBA" id="ARBA00023242"/>
    </source>
</evidence>
<evidence type="ECO:0000256" key="1">
    <source>
        <dbReference type="ARBA" id="ARBA00004123"/>
    </source>
</evidence>
<dbReference type="SUPFAM" id="SSF52768">
    <property type="entry name" value="Arginase/deacetylase"/>
    <property type="match status" value="1"/>
</dbReference>
<comment type="similarity">
    <text evidence="9">Belongs to the histone deacetylase family. HD Type 1 subfamily.</text>
</comment>
<dbReference type="PRINTS" id="PR01271">
    <property type="entry name" value="HISDACETLASE"/>
</dbReference>
<dbReference type="Proteomes" id="UP000245699">
    <property type="component" value="Unassembled WGS sequence"/>
</dbReference>
<keyword evidence="10" id="KW-0175">Coiled coil</keyword>
<dbReference type="OrthoDB" id="1918432at2759"/>
<dbReference type="InterPro" id="IPR023696">
    <property type="entry name" value="Ureohydrolase_dom_sf"/>
</dbReference>
<dbReference type="GO" id="GO:0032221">
    <property type="term" value="C:Rpd3S complex"/>
    <property type="evidence" value="ECO:0007669"/>
    <property type="project" value="UniProtKB-ARBA"/>
</dbReference>
<evidence type="ECO:0000256" key="10">
    <source>
        <dbReference type="SAM" id="Coils"/>
    </source>
</evidence>
<evidence type="ECO:0000256" key="7">
    <source>
        <dbReference type="ARBA" id="ARBA00023163"/>
    </source>
</evidence>
<evidence type="ECO:0000313" key="12">
    <source>
        <dbReference type="EMBL" id="PVU99575.1"/>
    </source>
</evidence>
<dbReference type="GO" id="GO:0070210">
    <property type="term" value="C:Rpd3L-Expanded complex"/>
    <property type="evidence" value="ECO:0007669"/>
    <property type="project" value="TreeGrafter"/>
</dbReference>
<comment type="subcellular location">
    <subcellularLocation>
        <location evidence="1">Nucleus</location>
    </subcellularLocation>
</comment>
<name>A0A2T9Z4N6_9FUNG</name>
<dbReference type="Pfam" id="PF00850">
    <property type="entry name" value="Hist_deacetyl"/>
    <property type="match status" value="1"/>
</dbReference>
<evidence type="ECO:0000256" key="6">
    <source>
        <dbReference type="ARBA" id="ARBA00023015"/>
    </source>
</evidence>
<sequence>MVLNRQSVAYFYDPDVGNFHYGPGHPMKPHRIRMAHSLVMGYELYKYMSIYRAAPATKNEMTQFHTDDYVEFLSRVVPETAHKFQRELAKYNLEDDCPVFDGMFDFFSLSAGSSMGFSDICINWSGGLHHAKKSEASGFCYINDIVLAILELLRHHPRVLYIDIDVHHGDGVEEAFYITDRVMTCSFHKYGEYFPGTGDLRDIGEGKGKYYSVNFPLKDGIDDESYSTVFEPVVKSIIEWYQPGAIVLQCGADSLSGDKLGCFNLSMDGHAKCVSFVKSCGLPTLVLGGGGYSIRNVSRAWAYETGILVGAEMDRSLPLNDYMDYYGPDYSLNVPSRNIENRNTREYLERIKTQVLMNLERTKFAPSVQIQSVPSTPMMDRDIDEERDLDADLETSKDVRATQAMKDSFVVGSNELYEFDAMGSRENISNEKFLGGNRLINEVTVSGEEQVVVKPLAYNSEGKSVSLPGESTDVDQTLPAKNQNIENETLLEDVQMDAEMDVDVLVEKEKNEENIQRNLPEQQNTMNELKVDDNVIEAKTALEFNESQDVVPVNDGQGISVRIESTETSNLNQGETTELTNQSLDKSTEIDSSKYNNDNFDKKVENVDTETQNINVNNNPKDVIFESNTLTEVGVNIQEDNEKETKTQISSENKTLLDKDIKTEPIKETLLTIDSVSDVVENFSGLEKRTEIVFNKNDDILMDVDDTIQPKNEQNEERSGLAMITNDKTNSEMDVISNSLEMKMYIEQNSTIQKDITQNDEKVSVNDEELVLGNVIKLDTFGSDNKDKNNL</sequence>
<evidence type="ECO:0000256" key="9">
    <source>
        <dbReference type="ARBA" id="ARBA00061569"/>
    </source>
</evidence>
<keyword evidence="3" id="KW-0678">Repressor</keyword>
<protein>
    <recommendedName>
        <fullName evidence="2">histone deacetylase</fullName>
        <ecNumber evidence="2">3.5.1.98</ecNumber>
    </recommendedName>
</protein>
<dbReference type="InterPro" id="IPR003084">
    <property type="entry name" value="HDAC_I/II"/>
</dbReference>
<keyword evidence="6" id="KW-0805">Transcription regulation</keyword>
<dbReference type="PRINTS" id="PR01270">
    <property type="entry name" value="HDASUPER"/>
</dbReference>
<evidence type="ECO:0000259" key="11">
    <source>
        <dbReference type="Pfam" id="PF00850"/>
    </source>
</evidence>
<evidence type="ECO:0000313" key="13">
    <source>
        <dbReference type="Proteomes" id="UP000245699"/>
    </source>
</evidence>
<dbReference type="GO" id="GO:0141221">
    <property type="term" value="F:histone deacetylase activity, hydrolytic mechanism"/>
    <property type="evidence" value="ECO:0007669"/>
    <property type="project" value="UniProtKB-EC"/>
</dbReference>
<keyword evidence="8" id="KW-0539">Nucleus</keyword>
<dbReference type="EMBL" id="MBFT01000028">
    <property type="protein sequence ID" value="PVU99575.1"/>
    <property type="molecule type" value="Genomic_DNA"/>
</dbReference>
<proteinExistence type="inferred from homology"/>
<dbReference type="EC" id="3.5.1.98" evidence="2"/>
<organism evidence="12 13">
    <name type="scientific">Furculomyces boomerangus</name>
    <dbReference type="NCBI Taxonomy" id="61424"/>
    <lineage>
        <taxon>Eukaryota</taxon>
        <taxon>Fungi</taxon>
        <taxon>Fungi incertae sedis</taxon>
        <taxon>Zoopagomycota</taxon>
        <taxon>Kickxellomycotina</taxon>
        <taxon>Harpellomycetes</taxon>
        <taxon>Harpellales</taxon>
        <taxon>Harpellaceae</taxon>
        <taxon>Furculomyces</taxon>
    </lineage>
</organism>
<feature type="domain" description="Histone deacetylase" evidence="11">
    <location>
        <begin position="25"/>
        <end position="306"/>
    </location>
</feature>
<evidence type="ECO:0000256" key="4">
    <source>
        <dbReference type="ARBA" id="ARBA00022801"/>
    </source>
</evidence>
<keyword evidence="7" id="KW-0804">Transcription</keyword>
<dbReference type="InterPro" id="IPR023801">
    <property type="entry name" value="His_deacetylse_dom"/>
</dbReference>
<dbReference type="InterPro" id="IPR037138">
    <property type="entry name" value="His_deacetylse_dom_sf"/>
</dbReference>